<proteinExistence type="predicted"/>
<evidence type="ECO:0008006" key="2">
    <source>
        <dbReference type="Google" id="ProtNLM"/>
    </source>
</evidence>
<name>X1L7X0_9ZZZZ</name>
<dbReference type="EMBL" id="BARV01006612">
    <property type="protein sequence ID" value="GAI15143.1"/>
    <property type="molecule type" value="Genomic_DNA"/>
</dbReference>
<dbReference type="AlphaFoldDB" id="X1L7X0"/>
<gene>
    <name evidence="1" type="ORF">S06H3_13535</name>
</gene>
<reference evidence="1" key="1">
    <citation type="journal article" date="2014" name="Front. Microbiol.">
        <title>High frequency of phylogenetically diverse reductive dehalogenase-homologous genes in deep subseafloor sedimentary metagenomes.</title>
        <authorList>
            <person name="Kawai M."/>
            <person name="Futagami T."/>
            <person name="Toyoda A."/>
            <person name="Takaki Y."/>
            <person name="Nishi S."/>
            <person name="Hori S."/>
            <person name="Arai W."/>
            <person name="Tsubouchi T."/>
            <person name="Morono Y."/>
            <person name="Uchiyama I."/>
            <person name="Ito T."/>
            <person name="Fujiyama A."/>
            <person name="Inagaki F."/>
            <person name="Takami H."/>
        </authorList>
    </citation>
    <scope>NUCLEOTIDE SEQUENCE</scope>
    <source>
        <strain evidence="1">Expedition CK06-06</strain>
    </source>
</reference>
<sequence>MKRYRLYVDESGDHTYYDLEDTAKRYLGLTGIFIESEYYRNTFQPRMEELKQKHFPHSPDEPVILHREDIINRRGPFWRLRDMEKQRAFNEDFLQFVEAQDYRIITVVIDKKTHIERYGEAAYHPYHYCLAALLERYCGFLNFYNARGDVLAESRGGREDQQLKGAYQTLYEKGTWYWESESFQRALTSLEIKLKPKLANIAGLQLSDLIAYPSKQEILIEEQKINDPGNNFGKQICQRIQAKYNQQVYEGRIRGYGKIFLP</sequence>
<dbReference type="InterPro" id="IPR024524">
    <property type="entry name" value="DUF3800"/>
</dbReference>
<evidence type="ECO:0000313" key="1">
    <source>
        <dbReference type="EMBL" id="GAI15143.1"/>
    </source>
</evidence>
<organism evidence="1">
    <name type="scientific">marine sediment metagenome</name>
    <dbReference type="NCBI Taxonomy" id="412755"/>
    <lineage>
        <taxon>unclassified sequences</taxon>
        <taxon>metagenomes</taxon>
        <taxon>ecological metagenomes</taxon>
    </lineage>
</organism>
<comment type="caution">
    <text evidence="1">The sequence shown here is derived from an EMBL/GenBank/DDBJ whole genome shotgun (WGS) entry which is preliminary data.</text>
</comment>
<accession>X1L7X0</accession>
<protein>
    <recommendedName>
        <fullName evidence="2">DUF3800 domain-containing protein</fullName>
    </recommendedName>
</protein>
<dbReference type="Pfam" id="PF12686">
    <property type="entry name" value="DUF3800"/>
    <property type="match status" value="1"/>
</dbReference>